<evidence type="ECO:0000313" key="3">
    <source>
        <dbReference type="Proteomes" id="UP000037020"/>
    </source>
</evidence>
<dbReference type="CDD" id="cd02231">
    <property type="entry name" value="cupin_BLL6423-like"/>
    <property type="match status" value="1"/>
</dbReference>
<dbReference type="PANTHER" id="PTHR36156">
    <property type="entry name" value="SLR2101 PROTEIN"/>
    <property type="match status" value="1"/>
</dbReference>
<dbReference type="SUPFAM" id="SSF51182">
    <property type="entry name" value="RmlC-like cupins"/>
    <property type="match status" value="1"/>
</dbReference>
<gene>
    <name evidence="2" type="ORF">ADK38_10255</name>
</gene>
<feature type="domain" description="Cupin type-2" evidence="1">
    <location>
        <begin position="74"/>
        <end position="140"/>
    </location>
</feature>
<dbReference type="InterPro" id="IPR013096">
    <property type="entry name" value="Cupin_2"/>
</dbReference>
<dbReference type="InterPro" id="IPR047142">
    <property type="entry name" value="OryJ/VirC-like"/>
</dbReference>
<dbReference type="Proteomes" id="UP000037020">
    <property type="component" value="Unassembled WGS sequence"/>
</dbReference>
<protein>
    <recommendedName>
        <fullName evidence="1">Cupin type-2 domain-containing protein</fullName>
    </recommendedName>
</protein>
<proteinExistence type="predicted"/>
<evidence type="ECO:0000259" key="1">
    <source>
        <dbReference type="Pfam" id="PF07883"/>
    </source>
</evidence>
<dbReference type="InterPro" id="IPR011051">
    <property type="entry name" value="RmlC_Cupin_sf"/>
</dbReference>
<dbReference type="EMBL" id="LGUT01000863">
    <property type="protein sequence ID" value="KOG90162.1"/>
    <property type="molecule type" value="Genomic_DNA"/>
</dbReference>
<comment type="caution">
    <text evidence="2">The sequence shown here is derived from an EMBL/GenBank/DDBJ whole genome shotgun (WGS) entry which is preliminary data.</text>
</comment>
<keyword evidence="3" id="KW-1185">Reference proteome</keyword>
<dbReference type="Pfam" id="PF07883">
    <property type="entry name" value="Cupin_2"/>
    <property type="match status" value="1"/>
</dbReference>
<dbReference type="PANTHER" id="PTHR36156:SF2">
    <property type="entry name" value="CUPIN TYPE-2 DOMAIN-CONTAINING PROTEIN"/>
    <property type="match status" value="1"/>
</dbReference>
<organism evidence="2 3">
    <name type="scientific">Streptomyces varsoviensis</name>
    <dbReference type="NCBI Taxonomy" id="67373"/>
    <lineage>
        <taxon>Bacteria</taxon>
        <taxon>Bacillati</taxon>
        <taxon>Actinomycetota</taxon>
        <taxon>Actinomycetes</taxon>
        <taxon>Kitasatosporales</taxon>
        <taxon>Streptomycetaceae</taxon>
        <taxon>Streptomyces</taxon>
    </lineage>
</organism>
<evidence type="ECO:0000313" key="2">
    <source>
        <dbReference type="EMBL" id="KOG90162.1"/>
    </source>
</evidence>
<name>A0ABR5J9V8_9ACTN</name>
<dbReference type="InterPro" id="IPR014710">
    <property type="entry name" value="RmlC-like_jellyroll"/>
</dbReference>
<accession>A0ABR5J9V8</accession>
<reference evidence="2 3" key="1">
    <citation type="submission" date="2015-07" db="EMBL/GenBank/DDBJ databases">
        <authorList>
            <person name="Ju K.-S."/>
            <person name="Doroghazi J.R."/>
            <person name="Metcalf W.W."/>
        </authorList>
    </citation>
    <scope>NUCLEOTIDE SEQUENCE [LARGE SCALE GENOMIC DNA]</scope>
    <source>
        <strain evidence="2 3">NRRL B-3589</strain>
    </source>
</reference>
<dbReference type="Gene3D" id="2.20.70.150">
    <property type="match status" value="1"/>
</dbReference>
<sequence>MRRVVTTHDADGKAVVHTDDQVPMADFPGASEWDARSAVLWTTGAVPADNAGDLVGGDRPSGATLSGGSVLRVTELGPGFTSLMHRTLSIDYIAMLSGELELELDGGSVVRLRPGDVAVQRGTNHLWRNPSQDTPCRFVVSMIESEPILIDGQRLEQTM</sequence>
<dbReference type="Gene3D" id="2.60.120.10">
    <property type="entry name" value="Jelly Rolls"/>
    <property type="match status" value="1"/>
</dbReference>